<name>A0A1G7Z2L9_9GAMM</name>
<organism evidence="3 4">
    <name type="scientific">Phytopseudomonas flavescens</name>
    <dbReference type="NCBI Taxonomy" id="29435"/>
    <lineage>
        <taxon>Bacteria</taxon>
        <taxon>Pseudomonadati</taxon>
        <taxon>Pseudomonadota</taxon>
        <taxon>Gammaproteobacteria</taxon>
        <taxon>Pseudomonadales</taxon>
        <taxon>Pseudomonadaceae</taxon>
        <taxon>Phytopseudomonas</taxon>
    </lineage>
</organism>
<reference evidence="3 4" key="1">
    <citation type="submission" date="2016-10" db="EMBL/GenBank/DDBJ databases">
        <authorList>
            <person name="de Groot N.N."/>
        </authorList>
    </citation>
    <scope>NUCLEOTIDE SEQUENCE [LARGE SCALE GENOMIC DNA]</scope>
    <source>
        <strain evidence="3 4">LMG 18387</strain>
    </source>
</reference>
<feature type="transmembrane region" description="Helical" evidence="1">
    <location>
        <begin position="238"/>
        <end position="257"/>
    </location>
</feature>
<proteinExistence type="predicted"/>
<feature type="transmembrane region" description="Helical" evidence="1">
    <location>
        <begin position="319"/>
        <end position="346"/>
    </location>
</feature>
<feature type="chain" id="PRO_5011672575" evidence="2">
    <location>
        <begin position="24"/>
        <end position="388"/>
    </location>
</feature>
<feature type="transmembrane region" description="Helical" evidence="1">
    <location>
        <begin position="263"/>
        <end position="281"/>
    </location>
</feature>
<evidence type="ECO:0000256" key="1">
    <source>
        <dbReference type="SAM" id="Phobius"/>
    </source>
</evidence>
<gene>
    <name evidence="3" type="ORF">SAMN05216588_102174</name>
</gene>
<dbReference type="Pfam" id="PF13795">
    <property type="entry name" value="HupE_UreJ_2"/>
    <property type="match status" value="1"/>
</dbReference>
<protein>
    <submittedName>
        <fullName evidence="3">Hydrogenase/urease accessory protein HupE</fullName>
    </submittedName>
</protein>
<feature type="transmembrane region" description="Helical" evidence="1">
    <location>
        <begin position="214"/>
        <end position="231"/>
    </location>
</feature>
<keyword evidence="1" id="KW-0472">Membrane</keyword>
<feature type="signal peptide" evidence="2">
    <location>
        <begin position="1"/>
        <end position="23"/>
    </location>
</feature>
<dbReference type="EMBL" id="FNDG01000002">
    <property type="protein sequence ID" value="SDH02839.1"/>
    <property type="molecule type" value="Genomic_DNA"/>
</dbReference>
<dbReference type="STRING" id="29435.SAMN05216588_102174"/>
<evidence type="ECO:0000256" key="2">
    <source>
        <dbReference type="SAM" id="SignalP"/>
    </source>
</evidence>
<feature type="transmembrane region" description="Helical" evidence="1">
    <location>
        <begin position="288"/>
        <end position="307"/>
    </location>
</feature>
<dbReference type="RefSeq" id="WP_084303335.1">
    <property type="nucleotide sequence ID" value="NZ_FNDG01000002.1"/>
</dbReference>
<evidence type="ECO:0000313" key="3">
    <source>
        <dbReference type="EMBL" id="SDH02839.1"/>
    </source>
</evidence>
<dbReference type="AlphaFoldDB" id="A0A1G7Z2L9"/>
<keyword evidence="2" id="KW-0732">Signal</keyword>
<dbReference type="InterPro" id="IPR032809">
    <property type="entry name" value="Put_HupE_UreJ"/>
</dbReference>
<dbReference type="Proteomes" id="UP000198606">
    <property type="component" value="Unassembled WGS sequence"/>
</dbReference>
<feature type="transmembrane region" description="Helical" evidence="1">
    <location>
        <begin position="367"/>
        <end position="386"/>
    </location>
</feature>
<accession>A0A1G7Z2L9</accession>
<keyword evidence="1" id="KW-1133">Transmembrane helix</keyword>
<keyword evidence="1" id="KW-0812">Transmembrane</keyword>
<sequence>MTKAWRALLAFLLCACWSASAPAHRLDEYLHATMVSVERDHVVLQLRLTPGVEVAGAILADIDTDGDGVLSEVEQRAYAEQVAGELALDIDGHPLSLRLVSSAYAPVEAIRWGLGDIAFALRAELSSSDGDYRLTLEQRHPSARVVYLVNALMPSDPAVHIRGQQRSSDQSSYRLDFTVGGASVLEAGMEQRQPVIGTFFWHGVHHILTGYDHLLFATALALAAATFWKLLKVVTAFTLAHSITLTLAALGWVHLPAMVVEPLIATSIVVVALQNLFWPASTHGRARLAVAFCFGLFHGLGFAGGLLDLMQQMPKETILYALLGFSLGVELGHQLLLLPLFVLLKVTHSQSLGNARQTRLSTALRRFGSGGVALAGLYYLSAALAGNA</sequence>
<evidence type="ECO:0000313" key="4">
    <source>
        <dbReference type="Proteomes" id="UP000198606"/>
    </source>
</evidence>